<evidence type="ECO:0000313" key="2">
    <source>
        <dbReference type="Proteomes" id="UP000029844"/>
    </source>
</evidence>
<keyword evidence="2" id="KW-1185">Reference proteome</keyword>
<reference evidence="1 2" key="1">
    <citation type="submission" date="2014-05" db="EMBL/GenBank/DDBJ databases">
        <title>Novel Listeriaceae from food processing environments.</title>
        <authorList>
            <person name="den Bakker H.C."/>
        </authorList>
    </citation>
    <scope>NUCLEOTIDE SEQUENCE [LARGE SCALE GENOMIC DNA]</scope>
    <source>
        <strain evidence="1 2">FSL A5-0281</strain>
    </source>
</reference>
<dbReference type="STRING" id="1552123.EP57_11935"/>
<comment type="caution">
    <text evidence="1">The sequence shown here is derived from an EMBL/GenBank/DDBJ whole genome shotgun (WGS) entry which is preliminary data.</text>
</comment>
<dbReference type="GeneID" id="58718063"/>
<name>A0A099W4R1_9LIST</name>
<accession>A0A099W4R1</accession>
<dbReference type="AlphaFoldDB" id="A0A099W4R1"/>
<dbReference type="Proteomes" id="UP000029844">
    <property type="component" value="Unassembled WGS sequence"/>
</dbReference>
<organism evidence="1 2">
    <name type="scientific">Listeria booriae</name>
    <dbReference type="NCBI Taxonomy" id="1552123"/>
    <lineage>
        <taxon>Bacteria</taxon>
        <taxon>Bacillati</taxon>
        <taxon>Bacillota</taxon>
        <taxon>Bacilli</taxon>
        <taxon>Bacillales</taxon>
        <taxon>Listeriaceae</taxon>
        <taxon>Listeria</taxon>
    </lineage>
</organism>
<gene>
    <name evidence="1" type="ORF">EP57_11935</name>
</gene>
<dbReference type="OrthoDB" id="2365074at2"/>
<dbReference type="EMBL" id="JNFA01000025">
    <property type="protein sequence ID" value="KGL39766.1"/>
    <property type="molecule type" value="Genomic_DNA"/>
</dbReference>
<dbReference type="RefSeq" id="WP_036086954.1">
    <property type="nucleotide sequence ID" value="NZ_CBCSHQ010000010.1"/>
</dbReference>
<sequence>MDMILVIFIGLIGLFVLYYLSMVVYFCVTGRPAKIDDVVFWKKTKAFLREHHEEAVNLGKMKCVAICQFICFVLAVYLYFVVDISSIILIPCFAVVYLGANLLYVKWI</sequence>
<protein>
    <submittedName>
        <fullName evidence="1">Uncharacterized protein</fullName>
    </submittedName>
</protein>
<proteinExistence type="predicted"/>
<evidence type="ECO:0000313" key="1">
    <source>
        <dbReference type="EMBL" id="KGL39766.1"/>
    </source>
</evidence>